<evidence type="ECO:0000256" key="5">
    <source>
        <dbReference type="ARBA" id="ARBA00023098"/>
    </source>
</evidence>
<dbReference type="Pfam" id="PF17450">
    <property type="entry name" value="Melibiase_2_C"/>
    <property type="match status" value="1"/>
</dbReference>
<gene>
    <name evidence="14" type="primary">LOC112692888</name>
</gene>
<dbReference type="RefSeq" id="XP_025423488.1">
    <property type="nucleotide sequence ID" value="XM_025567703.1"/>
</dbReference>
<evidence type="ECO:0000256" key="3">
    <source>
        <dbReference type="ARBA" id="ARBA00011738"/>
    </source>
</evidence>
<dbReference type="GO" id="GO:0006629">
    <property type="term" value="P:lipid metabolic process"/>
    <property type="evidence" value="ECO:0007669"/>
    <property type="project" value="UniProtKB-KW"/>
</dbReference>
<dbReference type="PROSITE" id="PS00512">
    <property type="entry name" value="ALPHA_GALACTOSIDASE"/>
    <property type="match status" value="1"/>
</dbReference>
<dbReference type="GeneID" id="112692888"/>
<dbReference type="SUPFAM" id="SSF51011">
    <property type="entry name" value="Glycosyl hydrolase domain"/>
    <property type="match status" value="1"/>
</dbReference>
<dbReference type="InterPro" id="IPR017853">
    <property type="entry name" value="GH"/>
</dbReference>
<feature type="chain" id="PRO_5034814407" description="Alpha-galactosidase" evidence="11">
    <location>
        <begin position="22"/>
        <end position="376"/>
    </location>
</feature>
<keyword evidence="6 10" id="KW-1015">Disulfide bond</keyword>
<keyword evidence="13" id="KW-1185">Reference proteome</keyword>
<dbReference type="FunFam" id="3.20.20.70:FF:000197">
    <property type="entry name" value="Alpha-galactosidase"/>
    <property type="match status" value="1"/>
</dbReference>
<dbReference type="AlphaFoldDB" id="A0A8B8GKC1"/>
<evidence type="ECO:0000256" key="4">
    <source>
        <dbReference type="ARBA" id="ARBA00022801"/>
    </source>
</evidence>
<dbReference type="InterPro" id="IPR013780">
    <property type="entry name" value="Glyco_hydro_b"/>
</dbReference>
<evidence type="ECO:0000256" key="1">
    <source>
        <dbReference type="ARBA" id="ARBA00004371"/>
    </source>
</evidence>
<keyword evidence="4 10" id="KW-0378">Hydrolase</keyword>
<keyword evidence="11" id="KW-0732">Signal</keyword>
<comment type="similarity">
    <text evidence="2 10">Belongs to the glycosyl hydrolase 27 family.</text>
</comment>
<reference evidence="14" key="1">
    <citation type="submission" date="2025-08" db="UniProtKB">
        <authorList>
            <consortium name="RefSeq"/>
        </authorList>
    </citation>
    <scope>IDENTIFICATION</scope>
    <source>
        <tissue evidence="14">Whole body</tissue>
    </source>
</reference>
<accession>A0A8B8GKC1</accession>
<evidence type="ECO:0000256" key="7">
    <source>
        <dbReference type="ARBA" id="ARBA00023180"/>
    </source>
</evidence>
<evidence type="ECO:0000256" key="8">
    <source>
        <dbReference type="ARBA" id="ARBA00023228"/>
    </source>
</evidence>
<evidence type="ECO:0000259" key="12">
    <source>
        <dbReference type="Pfam" id="PF17450"/>
    </source>
</evidence>
<dbReference type="OrthoDB" id="5795902at2759"/>
<feature type="signal peptide" evidence="11">
    <location>
        <begin position="1"/>
        <end position="21"/>
    </location>
</feature>
<sequence>MAAFQWITALTVFQLLTSCFCLENGLARTPPMGWLSWERFRCNTDCKNDPDNCISEKLFRTMTDLVISEGYAAVGYEYINVDDCWLDFSRSYNGRLQPDAKRFPRGMADLSEYIHSRGLKFGIYEDYGNFTCAGYPGILGSLELDAFTFAEWNVDFVKVDGCYSLPKDMDQGYSEFGYYLNKTGRPMVYSCSWPVYQTYAGLQPNYSAITQRCNLWRNFDDIQDSWASVESIIDYYGDNQEIIAANAAPGHWNDPDMHKGIEIWARPVTPIFENYFSYALAFVNRRTDGTPSDVAVALHEMGLLSPTGYRIQDLYEDVDYGVLSPQTKIKVKVNPTGVVILKAEVQQNLIKQNFYKPYNPFTQVYPLRTVNDFVKK</sequence>
<evidence type="ECO:0000256" key="10">
    <source>
        <dbReference type="RuleBase" id="RU361168"/>
    </source>
</evidence>
<keyword evidence="8" id="KW-0458">Lysosome</keyword>
<dbReference type="PANTHER" id="PTHR11452:SF86">
    <property type="entry name" value="ALPHA-GALACTOSIDASE"/>
    <property type="match status" value="1"/>
</dbReference>
<dbReference type="EC" id="3.2.1.-" evidence="10"/>
<evidence type="ECO:0000256" key="6">
    <source>
        <dbReference type="ARBA" id="ARBA00023157"/>
    </source>
</evidence>
<protein>
    <recommendedName>
        <fullName evidence="10">Alpha-galactosidase</fullName>
        <ecNumber evidence="10">3.2.1.-</ecNumber>
    </recommendedName>
</protein>
<comment type="subunit">
    <text evidence="3 10">Homodimer.</text>
</comment>
<keyword evidence="5" id="KW-0443">Lipid metabolism</keyword>
<dbReference type="GO" id="GO:0005764">
    <property type="term" value="C:lysosome"/>
    <property type="evidence" value="ECO:0007669"/>
    <property type="project" value="UniProtKB-SubCell"/>
</dbReference>
<comment type="subcellular location">
    <subcellularLocation>
        <location evidence="1">Lysosome</location>
    </subcellularLocation>
</comment>
<keyword evidence="9 10" id="KW-0326">Glycosidase</keyword>
<keyword evidence="7" id="KW-0325">Glycoprotein</keyword>
<dbReference type="InterPro" id="IPR035373">
    <property type="entry name" value="Melibiase/NAGA_C"/>
</dbReference>
<dbReference type="GO" id="GO:0016139">
    <property type="term" value="P:glycoside catabolic process"/>
    <property type="evidence" value="ECO:0007669"/>
    <property type="project" value="TreeGrafter"/>
</dbReference>
<organism evidence="13 14">
    <name type="scientific">Sipha flava</name>
    <name type="common">yellow sugarcane aphid</name>
    <dbReference type="NCBI Taxonomy" id="143950"/>
    <lineage>
        <taxon>Eukaryota</taxon>
        <taxon>Metazoa</taxon>
        <taxon>Ecdysozoa</taxon>
        <taxon>Arthropoda</taxon>
        <taxon>Hexapoda</taxon>
        <taxon>Insecta</taxon>
        <taxon>Pterygota</taxon>
        <taxon>Neoptera</taxon>
        <taxon>Paraneoptera</taxon>
        <taxon>Hemiptera</taxon>
        <taxon>Sternorrhyncha</taxon>
        <taxon>Aphidomorpha</taxon>
        <taxon>Aphidoidea</taxon>
        <taxon>Aphididae</taxon>
        <taxon>Sipha</taxon>
    </lineage>
</organism>
<dbReference type="PRINTS" id="PR00740">
    <property type="entry name" value="GLHYDRLASE27"/>
</dbReference>
<dbReference type="InterPro" id="IPR013785">
    <property type="entry name" value="Aldolase_TIM"/>
</dbReference>
<dbReference type="Gene3D" id="3.20.20.70">
    <property type="entry name" value="Aldolase class I"/>
    <property type="match status" value="1"/>
</dbReference>
<evidence type="ECO:0000256" key="9">
    <source>
        <dbReference type="ARBA" id="ARBA00023295"/>
    </source>
</evidence>
<feature type="domain" description="Alpha galactosidase A C-terminal" evidence="12">
    <location>
        <begin position="259"/>
        <end position="337"/>
    </location>
</feature>
<proteinExistence type="inferred from homology"/>
<evidence type="ECO:0000313" key="14">
    <source>
        <dbReference type="RefSeq" id="XP_025423488.1"/>
    </source>
</evidence>
<dbReference type="GO" id="GO:0009311">
    <property type="term" value="P:oligosaccharide metabolic process"/>
    <property type="evidence" value="ECO:0007669"/>
    <property type="project" value="TreeGrafter"/>
</dbReference>
<evidence type="ECO:0000256" key="11">
    <source>
        <dbReference type="SAM" id="SignalP"/>
    </source>
</evidence>
<dbReference type="PANTHER" id="PTHR11452">
    <property type="entry name" value="ALPHA-GALACTOSIDASE/ALPHA-N-ACETYLGALACTOSAMINIDASE"/>
    <property type="match status" value="1"/>
</dbReference>
<dbReference type="GO" id="GO:0004557">
    <property type="term" value="F:alpha-galactosidase activity"/>
    <property type="evidence" value="ECO:0007669"/>
    <property type="project" value="TreeGrafter"/>
</dbReference>
<dbReference type="InterPro" id="IPR000111">
    <property type="entry name" value="Glyco_hydro_27/36_CS"/>
</dbReference>
<name>A0A8B8GKC1_9HEMI</name>
<dbReference type="SUPFAM" id="SSF51445">
    <property type="entry name" value="(Trans)glycosidases"/>
    <property type="match status" value="1"/>
</dbReference>
<dbReference type="Pfam" id="PF16499">
    <property type="entry name" value="Melibiase_2"/>
    <property type="match status" value="1"/>
</dbReference>
<evidence type="ECO:0000256" key="2">
    <source>
        <dbReference type="ARBA" id="ARBA00009743"/>
    </source>
</evidence>
<evidence type="ECO:0000313" key="13">
    <source>
        <dbReference type="Proteomes" id="UP000694846"/>
    </source>
</evidence>
<dbReference type="Proteomes" id="UP000694846">
    <property type="component" value="Unplaced"/>
</dbReference>
<dbReference type="Gene3D" id="2.60.40.1180">
    <property type="entry name" value="Golgi alpha-mannosidase II"/>
    <property type="match status" value="1"/>
</dbReference>
<dbReference type="FunFam" id="2.60.40.1180:FF:000032">
    <property type="entry name" value="Alpha-galactosidase"/>
    <property type="match status" value="1"/>
</dbReference>
<dbReference type="InterPro" id="IPR002241">
    <property type="entry name" value="Glyco_hydro_27"/>
</dbReference>
<dbReference type="CDD" id="cd14792">
    <property type="entry name" value="GH27"/>
    <property type="match status" value="1"/>
</dbReference>